<comment type="caution">
    <text evidence="1">The sequence shown here is derived from an EMBL/GenBank/DDBJ whole genome shotgun (WGS) entry which is preliminary data.</text>
</comment>
<keyword evidence="2" id="KW-1185">Reference proteome</keyword>
<proteinExistence type="predicted"/>
<dbReference type="Proteomes" id="UP001157418">
    <property type="component" value="Unassembled WGS sequence"/>
</dbReference>
<accession>A0AAU9NHW0</accession>
<dbReference type="EMBL" id="CAKMRJ010004445">
    <property type="protein sequence ID" value="CAH1437420.1"/>
    <property type="molecule type" value="Genomic_DNA"/>
</dbReference>
<gene>
    <name evidence="1" type="ORF">LVIROSA_LOCUS23750</name>
</gene>
<sequence>MGGAKDIGGGAIGLRVLHFYSFRCHSRKRSRRSDSCNTLHRFSSFGCHASSQSIEKTSVTFQGISNIGAKNTNSFSK</sequence>
<protein>
    <submittedName>
        <fullName evidence="1">Uncharacterized protein</fullName>
    </submittedName>
</protein>
<evidence type="ECO:0000313" key="2">
    <source>
        <dbReference type="Proteomes" id="UP001157418"/>
    </source>
</evidence>
<evidence type="ECO:0000313" key="1">
    <source>
        <dbReference type="EMBL" id="CAH1437420.1"/>
    </source>
</evidence>
<dbReference type="AlphaFoldDB" id="A0AAU9NHW0"/>
<reference evidence="1 2" key="1">
    <citation type="submission" date="2022-01" db="EMBL/GenBank/DDBJ databases">
        <authorList>
            <person name="Xiong W."/>
            <person name="Schranz E."/>
        </authorList>
    </citation>
    <scope>NUCLEOTIDE SEQUENCE [LARGE SCALE GENOMIC DNA]</scope>
</reference>
<organism evidence="1 2">
    <name type="scientific">Lactuca virosa</name>
    <dbReference type="NCBI Taxonomy" id="75947"/>
    <lineage>
        <taxon>Eukaryota</taxon>
        <taxon>Viridiplantae</taxon>
        <taxon>Streptophyta</taxon>
        <taxon>Embryophyta</taxon>
        <taxon>Tracheophyta</taxon>
        <taxon>Spermatophyta</taxon>
        <taxon>Magnoliopsida</taxon>
        <taxon>eudicotyledons</taxon>
        <taxon>Gunneridae</taxon>
        <taxon>Pentapetalae</taxon>
        <taxon>asterids</taxon>
        <taxon>campanulids</taxon>
        <taxon>Asterales</taxon>
        <taxon>Asteraceae</taxon>
        <taxon>Cichorioideae</taxon>
        <taxon>Cichorieae</taxon>
        <taxon>Lactucinae</taxon>
        <taxon>Lactuca</taxon>
    </lineage>
</organism>
<name>A0AAU9NHW0_9ASTR</name>